<dbReference type="InterPro" id="IPR012338">
    <property type="entry name" value="Beta-lactam/transpept-like"/>
</dbReference>
<comment type="catalytic activity">
    <reaction evidence="18">
        <text>[GlcNAc-(1-&gt;4)-Mur2Ac(oyl-L-Ala-gamma-D-Glu-L-Lys-D-Ala-D-Ala)](n)-di-trans,octa-cis-undecaprenyl diphosphate + beta-D-GlcNAc-(1-&gt;4)-Mur2Ac(oyl-L-Ala-gamma-D-Glu-L-Lys-D-Ala-D-Ala)-di-trans,octa-cis-undecaprenyl diphosphate = [GlcNAc-(1-&gt;4)-Mur2Ac(oyl-L-Ala-gamma-D-Glu-L-Lys-D-Ala-D-Ala)](n+1)-di-trans,octa-cis-undecaprenyl diphosphate + di-trans,octa-cis-undecaprenyl diphosphate + H(+)</text>
        <dbReference type="Rhea" id="RHEA:23708"/>
        <dbReference type="Rhea" id="RHEA-COMP:9602"/>
        <dbReference type="Rhea" id="RHEA-COMP:9603"/>
        <dbReference type="ChEBI" id="CHEBI:15378"/>
        <dbReference type="ChEBI" id="CHEBI:58405"/>
        <dbReference type="ChEBI" id="CHEBI:60033"/>
        <dbReference type="ChEBI" id="CHEBI:78435"/>
        <dbReference type="EC" id="2.4.99.28"/>
    </reaction>
</comment>
<feature type="compositionally biased region" description="Basic and acidic residues" evidence="19">
    <location>
        <begin position="50"/>
        <end position="66"/>
    </location>
</feature>
<evidence type="ECO:0000256" key="5">
    <source>
        <dbReference type="ARBA" id="ARBA00022645"/>
    </source>
</evidence>
<dbReference type="PATRIC" id="fig|1254432.3.peg.39"/>
<evidence type="ECO:0000256" key="2">
    <source>
        <dbReference type="ARBA" id="ARBA00004752"/>
    </source>
</evidence>
<evidence type="ECO:0000256" key="10">
    <source>
        <dbReference type="ARBA" id="ARBA00022801"/>
    </source>
</evidence>
<dbReference type="Gene3D" id="1.10.3810.10">
    <property type="entry name" value="Biosynthetic peptidoglycan transglycosylase-like"/>
    <property type="match status" value="1"/>
</dbReference>
<feature type="region of interest" description="Disordered" evidence="19">
    <location>
        <begin position="877"/>
        <end position="947"/>
    </location>
</feature>
<protein>
    <submittedName>
        <fullName evidence="23">Penicillin-binding protein</fullName>
    </submittedName>
</protein>
<dbReference type="NCBIfam" id="TIGR02074">
    <property type="entry name" value="PBP_1a_fam"/>
    <property type="match status" value="1"/>
</dbReference>
<gene>
    <name evidence="23" type="ORF">SCE1572_00180</name>
</gene>
<comment type="pathway">
    <text evidence="2">Cell wall biogenesis; peptidoglycan biosynthesis.</text>
</comment>
<dbReference type="GO" id="GO:0071555">
    <property type="term" value="P:cell wall organization"/>
    <property type="evidence" value="ECO:0007669"/>
    <property type="project" value="UniProtKB-KW"/>
</dbReference>
<evidence type="ECO:0000256" key="9">
    <source>
        <dbReference type="ARBA" id="ARBA00022692"/>
    </source>
</evidence>
<comment type="catalytic activity">
    <reaction evidence="17">
        <text>Preferential cleavage: (Ac)2-L-Lys-D-Ala-|-D-Ala. Also transpeptidation of peptidyl-alanyl moieties that are N-acyl substituents of D-alanine.</text>
        <dbReference type="EC" id="3.4.16.4"/>
    </reaction>
</comment>
<keyword evidence="6" id="KW-0645">Protease</keyword>
<comment type="similarity">
    <text evidence="3">In the C-terminal section; belongs to the transpeptidase family.</text>
</comment>
<dbReference type="PANTHER" id="PTHR32282">
    <property type="entry name" value="BINDING PROTEIN TRANSPEPTIDASE, PUTATIVE-RELATED"/>
    <property type="match status" value="1"/>
</dbReference>
<dbReference type="eggNOG" id="COG5009">
    <property type="taxonomic scope" value="Bacteria"/>
</dbReference>
<dbReference type="InterPro" id="IPR001264">
    <property type="entry name" value="Glyco_trans_51"/>
</dbReference>
<dbReference type="UniPathway" id="UPA00219"/>
<feature type="compositionally biased region" description="Low complexity" evidence="19">
    <location>
        <begin position="881"/>
        <end position="907"/>
    </location>
</feature>
<proteinExistence type="inferred from homology"/>
<evidence type="ECO:0000256" key="13">
    <source>
        <dbReference type="ARBA" id="ARBA00022989"/>
    </source>
</evidence>
<reference evidence="23 24" key="1">
    <citation type="journal article" date="2013" name="Sci. Rep.">
        <title>Extraordinary expansion of a Sorangium cellulosum genome from an alkaline milieu.</title>
        <authorList>
            <person name="Han K."/>
            <person name="Li Z.F."/>
            <person name="Peng R."/>
            <person name="Zhu L.P."/>
            <person name="Zhou T."/>
            <person name="Wang L.G."/>
            <person name="Li S.G."/>
            <person name="Zhang X.B."/>
            <person name="Hu W."/>
            <person name="Wu Z.H."/>
            <person name="Qin N."/>
            <person name="Li Y.Z."/>
        </authorList>
    </citation>
    <scope>NUCLEOTIDE SEQUENCE [LARGE SCALE GENOMIC DNA]</scope>
    <source>
        <strain evidence="23 24">So0157-2</strain>
    </source>
</reference>
<dbReference type="PANTHER" id="PTHR32282:SF27">
    <property type="entry name" value="PENICILLIN-BINDING PROTEIN 1A"/>
    <property type="match status" value="1"/>
</dbReference>
<dbReference type="GO" id="GO:0008360">
    <property type="term" value="P:regulation of cell shape"/>
    <property type="evidence" value="ECO:0007669"/>
    <property type="project" value="UniProtKB-KW"/>
</dbReference>
<evidence type="ECO:0000256" key="12">
    <source>
        <dbReference type="ARBA" id="ARBA00022984"/>
    </source>
</evidence>
<dbReference type="GO" id="GO:0016020">
    <property type="term" value="C:membrane"/>
    <property type="evidence" value="ECO:0007669"/>
    <property type="project" value="UniProtKB-SubCell"/>
</dbReference>
<evidence type="ECO:0000259" key="21">
    <source>
        <dbReference type="Pfam" id="PF00905"/>
    </source>
</evidence>
<evidence type="ECO:0000256" key="20">
    <source>
        <dbReference type="SAM" id="Phobius"/>
    </source>
</evidence>
<comment type="similarity">
    <text evidence="4">In the N-terminal section; belongs to the glycosyltransferase 51 family.</text>
</comment>
<dbReference type="InterPro" id="IPR050396">
    <property type="entry name" value="Glycosyltr_51/Transpeptidase"/>
</dbReference>
<evidence type="ECO:0000256" key="7">
    <source>
        <dbReference type="ARBA" id="ARBA00022676"/>
    </source>
</evidence>
<keyword evidence="11" id="KW-0133">Cell shape</keyword>
<evidence type="ECO:0000313" key="24">
    <source>
        <dbReference type="Proteomes" id="UP000014803"/>
    </source>
</evidence>
<dbReference type="InterPro" id="IPR036950">
    <property type="entry name" value="PBP_transglycosylase"/>
</dbReference>
<dbReference type="GO" id="GO:0009002">
    <property type="term" value="F:serine-type D-Ala-D-Ala carboxypeptidase activity"/>
    <property type="evidence" value="ECO:0007669"/>
    <property type="project" value="UniProtKB-EC"/>
</dbReference>
<evidence type="ECO:0000256" key="4">
    <source>
        <dbReference type="ARBA" id="ARBA00007739"/>
    </source>
</evidence>
<keyword evidence="10" id="KW-0378">Hydrolase</keyword>
<feature type="region of interest" description="Disordered" evidence="19">
    <location>
        <begin position="1"/>
        <end position="109"/>
    </location>
</feature>
<evidence type="ECO:0000256" key="15">
    <source>
        <dbReference type="ARBA" id="ARBA00023268"/>
    </source>
</evidence>
<keyword evidence="8" id="KW-0808">Transferase</keyword>
<keyword evidence="13 20" id="KW-1133">Transmembrane helix</keyword>
<comment type="subcellular location">
    <subcellularLocation>
        <location evidence="1">Membrane</location>
    </subcellularLocation>
</comment>
<dbReference type="Gene3D" id="3.40.710.10">
    <property type="entry name" value="DD-peptidase/beta-lactamase superfamily"/>
    <property type="match status" value="2"/>
</dbReference>
<evidence type="ECO:0000259" key="22">
    <source>
        <dbReference type="Pfam" id="PF00912"/>
    </source>
</evidence>
<accession>S4XKH5</accession>
<keyword evidence="15" id="KW-0511">Multifunctional enzyme</keyword>
<feature type="region of interest" description="Disordered" evidence="19">
    <location>
        <begin position="519"/>
        <end position="552"/>
    </location>
</feature>
<dbReference type="GO" id="GO:0030288">
    <property type="term" value="C:outer membrane-bounded periplasmic space"/>
    <property type="evidence" value="ECO:0007669"/>
    <property type="project" value="TreeGrafter"/>
</dbReference>
<feature type="compositionally biased region" description="Low complexity" evidence="19">
    <location>
        <begin position="538"/>
        <end position="552"/>
    </location>
</feature>
<evidence type="ECO:0000256" key="19">
    <source>
        <dbReference type="SAM" id="MobiDB-lite"/>
    </source>
</evidence>
<sequence length="947" mass="100260">MASEQSGNPGGNDNDPARRADPPRPASEPPRRASEPPRQVSEPPRQVSEPPRRASEPPRRASEPPARRSSAPVRGSEPPQRISTAARTASAPRLEGPPPAPPDDAAGQDRGARIATWAKRIGIALAALLVLAAASVVLVVRHYEADLPSTRELKDYRPPQVTRILARDGTRLGELFTERRTVVRIGEIPNQVKLATLAAEDAGFYEHAGLNYLGMLRALAVNLRSTQTRQGASTITQQVVKNVLLTPDRTYKRKAREIILARRIEQELTKDEILELYLNKIYFGHGRYGVEEASRYYFGKSVRDVTLAEAALLVAVVKGPSVYSPRANLERAVARRDFVLDQMHKKGFADEVQVEQAKREPVVLAIETESLAELAPEVVSEAQRVLREVVGPAAQQGGYTITTTIDPAMQAAARAAVRKNLDAYAKRHKLFGPLARTKKEPPPFEGTPAGHKVFRGVVTGADDARGTLSVRVGTLEGTVALRGAQRYNPNGLAPSKFADVDKVVRVSLIGPAPEPVVEAAATGQDEDEDAADGEARRAAPSGSPAKPAAPVPLRLELGPEGALVAIDVRTREIVALVGGYEAVRGGLDRATFARRQPGSTFKAFVYGYGIHARTLTPSTILETNPQAVAGYKPQNHDESEGQSPARLREALAHSVNVAAVSAMSRVGPSNVVAFAGALGIQSKLGADLSLALGAYEVTPREMAAAYASIAAGGVYELPVLITKIVGPGGAEIPLPPRPPARRVMEEPEAYVLTSLLTSVVQTGTAKQARSLGRPIAGKTGTTNQSKDTWFVGYSTDIACAVWTGYDDAAPLGKGEAGATAALPAFVDFMKQAHVKRPVADFPVPSGVVRVKIDPRTGLLAREGQEDAVEEVFVAGTEPAEEAPVPEADAEAADGGAPEELQGVVPAPGEGPRPAEPGAAAPGTAPAESEHAPEPGPLPTGETAPPPF</sequence>
<keyword evidence="9 20" id="KW-0812">Transmembrane</keyword>
<dbReference type="EMBL" id="CP003969">
    <property type="protein sequence ID" value="AGP33049.1"/>
    <property type="molecule type" value="Genomic_DNA"/>
</dbReference>
<keyword evidence="5" id="KW-0121">Carboxypeptidase</keyword>
<keyword evidence="12" id="KW-0573">Peptidoglycan synthesis</keyword>
<dbReference type="HOGENOM" id="CLU_006354_2_4_7"/>
<feature type="compositionally biased region" description="Low complexity" evidence="19">
    <location>
        <begin position="915"/>
        <end position="926"/>
    </location>
</feature>
<name>S4XKH5_SORCE</name>
<dbReference type="SUPFAM" id="SSF53955">
    <property type="entry name" value="Lysozyme-like"/>
    <property type="match status" value="1"/>
</dbReference>
<dbReference type="SUPFAM" id="SSF56601">
    <property type="entry name" value="beta-lactamase/transpeptidase-like"/>
    <property type="match status" value="1"/>
</dbReference>
<keyword evidence="14 20" id="KW-0472">Membrane</keyword>
<evidence type="ECO:0000256" key="17">
    <source>
        <dbReference type="ARBA" id="ARBA00034000"/>
    </source>
</evidence>
<organism evidence="23 24">
    <name type="scientific">Sorangium cellulosum So0157-2</name>
    <dbReference type="NCBI Taxonomy" id="1254432"/>
    <lineage>
        <taxon>Bacteria</taxon>
        <taxon>Pseudomonadati</taxon>
        <taxon>Myxococcota</taxon>
        <taxon>Polyangia</taxon>
        <taxon>Polyangiales</taxon>
        <taxon>Polyangiaceae</taxon>
        <taxon>Sorangium</taxon>
    </lineage>
</organism>
<dbReference type="Pfam" id="PF00905">
    <property type="entry name" value="Transpeptidase"/>
    <property type="match status" value="1"/>
</dbReference>
<dbReference type="FunFam" id="1.10.3810.10:FF:000001">
    <property type="entry name" value="Penicillin-binding protein 1A"/>
    <property type="match status" value="1"/>
</dbReference>
<feature type="domain" description="Glycosyl transferase family 51" evidence="22">
    <location>
        <begin position="170"/>
        <end position="344"/>
    </location>
</feature>
<evidence type="ECO:0000256" key="14">
    <source>
        <dbReference type="ARBA" id="ARBA00023136"/>
    </source>
</evidence>
<dbReference type="InterPro" id="IPR023346">
    <property type="entry name" value="Lysozyme-like_dom_sf"/>
</dbReference>
<evidence type="ECO:0000256" key="3">
    <source>
        <dbReference type="ARBA" id="ARBA00007090"/>
    </source>
</evidence>
<dbReference type="GO" id="GO:0006508">
    <property type="term" value="P:proteolysis"/>
    <property type="evidence" value="ECO:0007669"/>
    <property type="project" value="UniProtKB-KW"/>
</dbReference>
<dbReference type="Proteomes" id="UP000014803">
    <property type="component" value="Chromosome"/>
</dbReference>
<dbReference type="AlphaFoldDB" id="S4XKH5"/>
<dbReference type="KEGG" id="scu:SCE1572_00180"/>
<feature type="compositionally biased region" description="Pro residues" evidence="19">
    <location>
        <begin position="933"/>
        <end position="947"/>
    </location>
</feature>
<evidence type="ECO:0000256" key="1">
    <source>
        <dbReference type="ARBA" id="ARBA00004370"/>
    </source>
</evidence>
<dbReference type="InterPro" id="IPR001460">
    <property type="entry name" value="PCN-bd_Tpept"/>
</dbReference>
<dbReference type="STRING" id="1254432.SCE1572_00180"/>
<dbReference type="GO" id="GO:0008955">
    <property type="term" value="F:peptidoglycan glycosyltransferase activity"/>
    <property type="evidence" value="ECO:0007669"/>
    <property type="project" value="UniProtKB-EC"/>
</dbReference>
<keyword evidence="7" id="KW-0328">Glycosyltransferase</keyword>
<evidence type="ECO:0000256" key="18">
    <source>
        <dbReference type="ARBA" id="ARBA00049902"/>
    </source>
</evidence>
<evidence type="ECO:0000313" key="23">
    <source>
        <dbReference type="EMBL" id="AGP33049.1"/>
    </source>
</evidence>
<evidence type="ECO:0000256" key="6">
    <source>
        <dbReference type="ARBA" id="ARBA00022670"/>
    </source>
</evidence>
<keyword evidence="16" id="KW-0961">Cell wall biogenesis/degradation</keyword>
<dbReference type="GO" id="GO:0009252">
    <property type="term" value="P:peptidoglycan biosynthetic process"/>
    <property type="evidence" value="ECO:0007669"/>
    <property type="project" value="UniProtKB-UniPathway"/>
</dbReference>
<feature type="transmembrane region" description="Helical" evidence="20">
    <location>
        <begin position="121"/>
        <end position="140"/>
    </location>
</feature>
<dbReference type="GO" id="GO:0008658">
    <property type="term" value="F:penicillin binding"/>
    <property type="evidence" value="ECO:0007669"/>
    <property type="project" value="InterPro"/>
</dbReference>
<dbReference type="Pfam" id="PF00912">
    <property type="entry name" value="Transgly"/>
    <property type="match status" value="1"/>
</dbReference>
<evidence type="ECO:0000256" key="8">
    <source>
        <dbReference type="ARBA" id="ARBA00022679"/>
    </source>
</evidence>
<evidence type="ECO:0000256" key="16">
    <source>
        <dbReference type="ARBA" id="ARBA00023316"/>
    </source>
</evidence>
<evidence type="ECO:0000256" key="11">
    <source>
        <dbReference type="ARBA" id="ARBA00022960"/>
    </source>
</evidence>
<feature type="domain" description="Penicillin-binding protein transpeptidase" evidence="21">
    <location>
        <begin position="561"/>
        <end position="796"/>
    </location>
</feature>